<keyword evidence="2" id="KW-0808">Transferase</keyword>
<dbReference type="Pfam" id="PF01755">
    <property type="entry name" value="Glyco_transf_25"/>
    <property type="match status" value="1"/>
</dbReference>
<keyword evidence="3" id="KW-1185">Reference proteome</keyword>
<gene>
    <name evidence="2" type="ORF">NCTC1659_00649</name>
</gene>
<proteinExistence type="predicted"/>
<name>A0A1V4AZ16_9PAST</name>
<sequence length="264" mass="31087">MRKYIISLEKDRLRKEIFFRQKNAITFNIFNAINTLNLNKEQPNSIFNINKFNDIYKRNVTNGEIGCTLSHISLHKKIFNDNNIGNDDFVLVSEDDILFSEHFWDVLSKLEKQTINADLLVLGESKISSFSCKKIEIKAPLSLRPLNKKVEYRNFVYGYPSHYYYAGTVCYLIKKSAIAKFPIHNNNTLPYWLADDFSLFYKEFGIKTKMLRPIIAIENPILESNLENDRSIISPRPKKYRRKIMFLLKYPFKKIIAIIINILR</sequence>
<organism evidence="2 3">
    <name type="scientific">Canicola haemoglobinophilus</name>
    <dbReference type="NCBI Taxonomy" id="733"/>
    <lineage>
        <taxon>Bacteria</taxon>
        <taxon>Pseudomonadati</taxon>
        <taxon>Pseudomonadota</taxon>
        <taxon>Gammaproteobacteria</taxon>
        <taxon>Pasteurellales</taxon>
        <taxon>Pasteurellaceae</taxon>
        <taxon>Canicola</taxon>
    </lineage>
</organism>
<dbReference type="Proteomes" id="UP000254329">
    <property type="component" value="Unassembled WGS sequence"/>
</dbReference>
<dbReference type="STRING" id="733.B0186_09860"/>
<evidence type="ECO:0000259" key="1">
    <source>
        <dbReference type="Pfam" id="PF01755"/>
    </source>
</evidence>
<dbReference type="EMBL" id="UGHF01000001">
    <property type="protein sequence ID" value="STO59400.1"/>
    <property type="molecule type" value="Genomic_DNA"/>
</dbReference>
<protein>
    <submittedName>
        <fullName evidence="2">Putative UDP-glcNAc--lipooligosaccharide N-acetylglucosaminyl glycosyltransferase</fullName>
    </submittedName>
</protein>
<dbReference type="CDD" id="cd06532">
    <property type="entry name" value="Glyco_transf_25"/>
    <property type="match status" value="1"/>
</dbReference>
<dbReference type="AlphaFoldDB" id="A0A1V4AZ16"/>
<dbReference type="GO" id="GO:0016740">
    <property type="term" value="F:transferase activity"/>
    <property type="evidence" value="ECO:0007669"/>
    <property type="project" value="UniProtKB-KW"/>
</dbReference>
<dbReference type="InterPro" id="IPR002654">
    <property type="entry name" value="Glyco_trans_25"/>
</dbReference>
<accession>A0A1V4AZ16</accession>
<evidence type="ECO:0000313" key="2">
    <source>
        <dbReference type="EMBL" id="STO59400.1"/>
    </source>
</evidence>
<evidence type="ECO:0000313" key="3">
    <source>
        <dbReference type="Proteomes" id="UP000254329"/>
    </source>
</evidence>
<dbReference type="RefSeq" id="WP_078219199.1">
    <property type="nucleotide sequence ID" value="NZ_MUXZ01000038.1"/>
</dbReference>
<reference evidence="2 3" key="1">
    <citation type="submission" date="2018-06" db="EMBL/GenBank/DDBJ databases">
        <authorList>
            <consortium name="Pathogen Informatics"/>
            <person name="Doyle S."/>
        </authorList>
    </citation>
    <scope>NUCLEOTIDE SEQUENCE [LARGE SCALE GENOMIC DNA]</scope>
    <source>
        <strain evidence="2 3">NCTC1659</strain>
    </source>
</reference>
<feature type="domain" description="Glycosyl transferase family 25" evidence="1">
    <location>
        <begin position="2"/>
        <end position="184"/>
    </location>
</feature>